<feature type="domain" description="ABC transporter" evidence="4">
    <location>
        <begin position="36"/>
        <end position="283"/>
    </location>
</feature>
<evidence type="ECO:0000256" key="3">
    <source>
        <dbReference type="ARBA" id="ARBA00022840"/>
    </source>
</evidence>
<dbReference type="EMBL" id="CP038266">
    <property type="protein sequence ID" value="QBR89656.1"/>
    <property type="molecule type" value="Genomic_DNA"/>
</dbReference>
<dbReference type="GO" id="GO:0005524">
    <property type="term" value="F:ATP binding"/>
    <property type="evidence" value="ECO:0007669"/>
    <property type="project" value="UniProtKB-KW"/>
</dbReference>
<dbReference type="PANTHER" id="PTHR45772:SF1">
    <property type="entry name" value="ABC TRANSPORTER ATP-BINDING PROTEIN"/>
    <property type="match status" value="1"/>
</dbReference>
<keyword evidence="1" id="KW-0813">Transport</keyword>
<dbReference type="InterPro" id="IPR027417">
    <property type="entry name" value="P-loop_NTPase"/>
</dbReference>
<accession>A0ABX5SU19</accession>
<keyword evidence="3 5" id="KW-0067">ATP-binding</keyword>
<evidence type="ECO:0000259" key="4">
    <source>
        <dbReference type="PROSITE" id="PS50893"/>
    </source>
</evidence>
<evidence type="ECO:0000313" key="6">
    <source>
        <dbReference type="Proteomes" id="UP000295748"/>
    </source>
</evidence>
<dbReference type="SUPFAM" id="SSF52540">
    <property type="entry name" value="P-loop containing nucleoside triphosphate hydrolases"/>
    <property type="match status" value="1"/>
</dbReference>
<dbReference type="InterPro" id="IPR003439">
    <property type="entry name" value="ABC_transporter-like_ATP-bd"/>
</dbReference>
<dbReference type="Pfam" id="PF12399">
    <property type="entry name" value="BCA_ABC_TP_C"/>
    <property type="match status" value="1"/>
</dbReference>
<name>A0ABX5SU19_9MICO</name>
<sequence>MATRHPLTHPTTSRMMTLDSDATVRTHDRTALAPALTISDVGIGFRGVRALDDVSFAIPRGGTSAVIGPNGAGKTTLFNCISGIYRHEGEIALAGRPMSDMPAQARAIAGIARTFQTPTLLPDLNVFENVLLGAHGGMRAGMWAAALRIGRASREERAVRLDAWELMGPLGLQPLALAPVSSLAHADRRRVEIARALLSRPQLLLLDEPAAGLSADEADELLGFIAEFGAASDMTSLLVEHDVGLVMRVARFVAVLDAGRLLASGDPATVSADPLVIAAYLGADAPADGELP</sequence>
<dbReference type="InterPro" id="IPR003593">
    <property type="entry name" value="AAA+_ATPase"/>
</dbReference>
<keyword evidence="2" id="KW-0547">Nucleotide-binding</keyword>
<evidence type="ECO:0000256" key="2">
    <source>
        <dbReference type="ARBA" id="ARBA00022741"/>
    </source>
</evidence>
<dbReference type="SMART" id="SM00382">
    <property type="entry name" value="AAA"/>
    <property type="match status" value="1"/>
</dbReference>
<dbReference type="PROSITE" id="PS50893">
    <property type="entry name" value="ABC_TRANSPORTER_2"/>
    <property type="match status" value="1"/>
</dbReference>
<dbReference type="Proteomes" id="UP000295748">
    <property type="component" value="Chromosome"/>
</dbReference>
<evidence type="ECO:0000313" key="5">
    <source>
        <dbReference type="EMBL" id="QBR89656.1"/>
    </source>
</evidence>
<evidence type="ECO:0000256" key="1">
    <source>
        <dbReference type="ARBA" id="ARBA00022448"/>
    </source>
</evidence>
<dbReference type="PANTHER" id="PTHR45772">
    <property type="entry name" value="CONSERVED COMPONENT OF ABC TRANSPORTER FOR NATURAL AMINO ACIDS-RELATED"/>
    <property type="match status" value="1"/>
</dbReference>
<gene>
    <name evidence="5" type="ORF">E4K62_13805</name>
</gene>
<keyword evidence="6" id="KW-1185">Reference proteome</keyword>
<reference evidence="5 6" key="1">
    <citation type="submission" date="2019-03" db="EMBL/GenBank/DDBJ databases">
        <authorList>
            <person name="Dong K."/>
        </authorList>
    </citation>
    <scope>NUCLEOTIDE SEQUENCE [LARGE SCALE GENOMIC DNA]</scope>
    <source>
        <strain evidence="6">dk512</strain>
    </source>
</reference>
<dbReference type="InterPro" id="IPR051120">
    <property type="entry name" value="ABC_AA/LPS_Transport"/>
</dbReference>
<protein>
    <submittedName>
        <fullName evidence="5">ABC transporter ATP-binding protein</fullName>
    </submittedName>
</protein>
<dbReference type="Gene3D" id="3.40.50.300">
    <property type="entry name" value="P-loop containing nucleotide triphosphate hydrolases"/>
    <property type="match status" value="1"/>
</dbReference>
<proteinExistence type="predicted"/>
<dbReference type="InterPro" id="IPR032823">
    <property type="entry name" value="BCA_ABC_TP_C"/>
</dbReference>
<dbReference type="Pfam" id="PF00005">
    <property type="entry name" value="ABC_tran"/>
    <property type="match status" value="1"/>
</dbReference>
<organism evidence="5 6">
    <name type="scientific">Microbacterium wangchenii</name>
    <dbReference type="NCBI Taxonomy" id="2541726"/>
    <lineage>
        <taxon>Bacteria</taxon>
        <taxon>Bacillati</taxon>
        <taxon>Actinomycetota</taxon>
        <taxon>Actinomycetes</taxon>
        <taxon>Micrococcales</taxon>
        <taxon>Microbacteriaceae</taxon>
        <taxon>Microbacterium</taxon>
    </lineage>
</organism>